<dbReference type="CDD" id="cd09859">
    <property type="entry name" value="PIN_53EXO"/>
    <property type="match status" value="1"/>
</dbReference>
<dbReference type="GO" id="GO:0008409">
    <property type="term" value="F:5'-3' exonuclease activity"/>
    <property type="evidence" value="ECO:0007669"/>
    <property type="project" value="InterPro"/>
</dbReference>
<dbReference type="SUPFAM" id="SSF47807">
    <property type="entry name" value="5' to 3' exonuclease, C-terminal subdomain"/>
    <property type="match status" value="1"/>
</dbReference>
<feature type="domain" description="DNA-directed DNA polymerase family A palm" evidence="17">
    <location>
        <begin position="690"/>
        <end position="896"/>
    </location>
</feature>
<evidence type="ECO:0000256" key="1">
    <source>
        <dbReference type="ARBA" id="ARBA00007705"/>
    </source>
</evidence>
<feature type="domain" description="5'-3' exonuclease" evidence="16">
    <location>
        <begin position="7"/>
        <end position="270"/>
    </location>
</feature>
<dbReference type="CDD" id="cd08637">
    <property type="entry name" value="DNA_pol_A_pol_I_C"/>
    <property type="match status" value="1"/>
</dbReference>
<dbReference type="FunFam" id="1.10.150.20:FF:000002">
    <property type="entry name" value="DNA polymerase I"/>
    <property type="match status" value="1"/>
</dbReference>
<dbReference type="SMART" id="SM00279">
    <property type="entry name" value="HhH2"/>
    <property type="match status" value="1"/>
</dbReference>
<dbReference type="InterPro" id="IPR008918">
    <property type="entry name" value="HhH2"/>
</dbReference>
<evidence type="ECO:0000256" key="11">
    <source>
        <dbReference type="ARBA" id="ARBA00023125"/>
    </source>
</evidence>
<keyword evidence="5" id="KW-0235">DNA replication</keyword>
<name>A0A1J5RUD6_9ZZZZ</name>
<dbReference type="InterPro" id="IPR012337">
    <property type="entry name" value="RNaseH-like_sf"/>
</dbReference>
<dbReference type="CDD" id="cd09898">
    <property type="entry name" value="H3TH_53EXO"/>
    <property type="match status" value="1"/>
</dbReference>
<keyword evidence="8" id="KW-0378">Hydrolase</keyword>
<evidence type="ECO:0000313" key="18">
    <source>
        <dbReference type="EMBL" id="OIQ99880.1"/>
    </source>
</evidence>
<sequence length="932" mass="102073">MTDHPDFPPTLLLVDGSSYLYRAFHAMPDLRGPQGEPTGALYGMVAMLRRLREQYPPSKGYRYCACIFDAKGPTFRDALYADYKAHRAPMPEDLVQQIEPIHEAVRLMGWPLLEVPGVEADDVIGTLAVRAHAKGIRTLVSTGDKDLAQLVNDHITLVNTMSNEVQDEAGVLAKFGVPPARIVDYLTLVGDAVDNVPGVSKVGPKTAVKWLTAYGSLEGIIAHAGDISGAVGQSLRDALEWLPTARALVTISTDCDLDGYAQDFDADLTPAAEDAAKLAPFFARYGLKKFLHELQARQPAAQASLLPTGATQRGAETSADSDPPAPRIASVAGTYETVLTWAQFDAWLARIDAAELTALDTETDSLDPMRARLVGVSLCVEPGQAAYIPLAHRYPGVAQQLPCDVVLERLRPWLERADKPKLGQNSKYDRHVLANCGIDVRGYAHDTLLQSYVLEAHKPHSLDSLVSRHLDRDDTLSYEQVCGKGAKAITFDQVALDVATRYSGEDADLCLQVHRKLWPGIQADQGLGRIYALEMQVSEVLQRMERTGVLVDGDALRRQSAELGKQIGALEARAYELAGGPFNLGSPKQIGEILFDRLQLPVQKKTAGGAPSTDEEVLEKLAEDYPLPRVILEHRGLSKLKSTYTEKLPQMINPATGRVHTNYAQAVAVTGRLASNDPNLQNIPVRTPEGRRIREAFIAPRGWVIASADYSQIELRIMAHLSQDPGLLKAFAQGEDIHRATAAEIFGVTPLEVNADQRRMAKVINFGLIYGMSAFGLARNLGLERSAAQLYIDRYFARYPGVAQYMERTRAQAKAQGYVETVFGRRLWLPEVNSPNGPRRAGAERAAINAPMQGTAADLIKMAMIAVDRELAQKRLGARVVMQVHDELVLEVPQDEISWVREHVPRLMASVASLKVPLVAELGLGANWELAH</sequence>
<dbReference type="Pfam" id="PF01367">
    <property type="entry name" value="5_3_exonuc"/>
    <property type="match status" value="1"/>
</dbReference>
<dbReference type="FunFam" id="1.20.1060.10:FF:000001">
    <property type="entry name" value="DNA polymerase I"/>
    <property type="match status" value="1"/>
</dbReference>
<evidence type="ECO:0000256" key="5">
    <source>
        <dbReference type="ARBA" id="ARBA00022705"/>
    </source>
</evidence>
<feature type="compositionally biased region" description="Polar residues" evidence="14">
    <location>
        <begin position="309"/>
        <end position="320"/>
    </location>
</feature>
<evidence type="ECO:0000256" key="6">
    <source>
        <dbReference type="ARBA" id="ARBA00022722"/>
    </source>
</evidence>
<dbReference type="PANTHER" id="PTHR10133">
    <property type="entry name" value="DNA POLYMERASE I"/>
    <property type="match status" value="1"/>
</dbReference>
<dbReference type="SMART" id="SM00474">
    <property type="entry name" value="35EXOc"/>
    <property type="match status" value="1"/>
</dbReference>
<evidence type="ECO:0000256" key="2">
    <source>
        <dbReference type="ARBA" id="ARBA00012417"/>
    </source>
</evidence>
<dbReference type="Gene3D" id="1.10.150.20">
    <property type="entry name" value="5' to 3' exonuclease, C-terminal subdomain"/>
    <property type="match status" value="2"/>
</dbReference>
<gene>
    <name evidence="18" type="primary">polA_6</name>
    <name evidence="18" type="ORF">GALL_180870</name>
</gene>
<dbReference type="PROSITE" id="PS00447">
    <property type="entry name" value="DNA_POLYMERASE_A"/>
    <property type="match status" value="1"/>
</dbReference>
<dbReference type="Pfam" id="PF02739">
    <property type="entry name" value="5_3_exonuc_N"/>
    <property type="match status" value="1"/>
</dbReference>
<dbReference type="Pfam" id="PF00476">
    <property type="entry name" value="DNA_pol_A"/>
    <property type="match status" value="1"/>
</dbReference>
<comment type="similarity">
    <text evidence="1">Belongs to the DNA polymerase type-A family.</text>
</comment>
<feature type="domain" description="3'-5' exonuclease" evidence="15">
    <location>
        <begin position="335"/>
        <end position="522"/>
    </location>
</feature>
<dbReference type="Gene3D" id="3.40.50.1010">
    <property type="entry name" value="5'-nuclease"/>
    <property type="match status" value="1"/>
</dbReference>
<dbReference type="GO" id="GO:0006302">
    <property type="term" value="P:double-strand break repair"/>
    <property type="evidence" value="ECO:0007669"/>
    <property type="project" value="TreeGrafter"/>
</dbReference>
<evidence type="ECO:0000259" key="16">
    <source>
        <dbReference type="SMART" id="SM00475"/>
    </source>
</evidence>
<dbReference type="InterPro" id="IPR020045">
    <property type="entry name" value="DNA_polI_H3TH"/>
</dbReference>
<dbReference type="Pfam" id="PF01612">
    <property type="entry name" value="DNA_pol_A_exo1"/>
    <property type="match status" value="1"/>
</dbReference>
<dbReference type="SMART" id="SM00475">
    <property type="entry name" value="53EXOc"/>
    <property type="match status" value="1"/>
</dbReference>
<evidence type="ECO:0000256" key="9">
    <source>
        <dbReference type="ARBA" id="ARBA00022839"/>
    </source>
</evidence>
<evidence type="ECO:0000256" key="3">
    <source>
        <dbReference type="ARBA" id="ARBA00022679"/>
    </source>
</evidence>
<keyword evidence="7" id="KW-0227">DNA damage</keyword>
<feature type="region of interest" description="Disordered" evidence="14">
    <location>
        <begin position="303"/>
        <end position="326"/>
    </location>
</feature>
<dbReference type="InterPro" id="IPR019760">
    <property type="entry name" value="DNA-dir_DNA_pol_A_CS"/>
</dbReference>
<dbReference type="Gene3D" id="1.20.1060.10">
    <property type="entry name" value="Taq DNA Polymerase, Chain T, domain 4"/>
    <property type="match status" value="1"/>
</dbReference>
<dbReference type="PANTHER" id="PTHR10133:SF27">
    <property type="entry name" value="DNA POLYMERASE NU"/>
    <property type="match status" value="1"/>
</dbReference>
<reference evidence="18" key="1">
    <citation type="submission" date="2016-10" db="EMBL/GenBank/DDBJ databases">
        <title>Sequence of Gallionella enrichment culture.</title>
        <authorList>
            <person name="Poehlein A."/>
            <person name="Muehling M."/>
            <person name="Daniel R."/>
        </authorList>
    </citation>
    <scope>NUCLEOTIDE SEQUENCE</scope>
</reference>
<keyword evidence="9" id="KW-0269">Exonuclease</keyword>
<dbReference type="InterPro" id="IPR036397">
    <property type="entry name" value="RNaseH_sf"/>
</dbReference>
<comment type="caution">
    <text evidence="18">The sequence shown here is derived from an EMBL/GenBank/DDBJ whole genome shotgun (WGS) entry which is preliminary data.</text>
</comment>
<evidence type="ECO:0000256" key="4">
    <source>
        <dbReference type="ARBA" id="ARBA00022695"/>
    </source>
</evidence>
<accession>A0A1J5RUD6</accession>
<keyword evidence="4 18" id="KW-0548">Nucleotidyltransferase</keyword>
<dbReference type="InterPro" id="IPR002562">
    <property type="entry name" value="3'-5'_exonuclease_dom"/>
</dbReference>
<dbReference type="NCBIfam" id="NF004397">
    <property type="entry name" value="PRK05755.1"/>
    <property type="match status" value="1"/>
</dbReference>
<dbReference type="InterPro" id="IPR020046">
    <property type="entry name" value="5-3_exonucl_a-hlix_arch_N"/>
</dbReference>
<dbReference type="SUPFAM" id="SSF53098">
    <property type="entry name" value="Ribonuclease H-like"/>
    <property type="match status" value="1"/>
</dbReference>
<dbReference type="Gene3D" id="3.30.420.10">
    <property type="entry name" value="Ribonuclease H-like superfamily/Ribonuclease H"/>
    <property type="match status" value="1"/>
</dbReference>
<dbReference type="PRINTS" id="PR00868">
    <property type="entry name" value="DNAPOLI"/>
</dbReference>
<evidence type="ECO:0000256" key="14">
    <source>
        <dbReference type="SAM" id="MobiDB-lite"/>
    </source>
</evidence>
<keyword evidence="12" id="KW-0234">DNA repair</keyword>
<evidence type="ECO:0000259" key="17">
    <source>
        <dbReference type="SMART" id="SM00482"/>
    </source>
</evidence>
<evidence type="ECO:0000256" key="8">
    <source>
        <dbReference type="ARBA" id="ARBA00022801"/>
    </source>
</evidence>
<dbReference type="InterPro" id="IPR002298">
    <property type="entry name" value="DNA_polymerase_A"/>
</dbReference>
<keyword evidence="6" id="KW-0540">Nuclease</keyword>
<dbReference type="EMBL" id="MLJW01000101">
    <property type="protein sequence ID" value="OIQ99880.1"/>
    <property type="molecule type" value="Genomic_DNA"/>
</dbReference>
<dbReference type="Gene3D" id="3.30.70.370">
    <property type="match status" value="1"/>
</dbReference>
<dbReference type="CDD" id="cd06139">
    <property type="entry name" value="DNA_polA_I_Ecoli_like_exo"/>
    <property type="match status" value="1"/>
</dbReference>
<dbReference type="GO" id="GO:0003887">
    <property type="term" value="F:DNA-directed DNA polymerase activity"/>
    <property type="evidence" value="ECO:0007669"/>
    <property type="project" value="UniProtKB-KW"/>
</dbReference>
<evidence type="ECO:0000256" key="12">
    <source>
        <dbReference type="ARBA" id="ARBA00023204"/>
    </source>
</evidence>
<dbReference type="SUPFAM" id="SSF88723">
    <property type="entry name" value="PIN domain-like"/>
    <property type="match status" value="1"/>
</dbReference>
<dbReference type="InterPro" id="IPR043502">
    <property type="entry name" value="DNA/RNA_pol_sf"/>
</dbReference>
<organism evidence="18">
    <name type="scientific">mine drainage metagenome</name>
    <dbReference type="NCBI Taxonomy" id="410659"/>
    <lineage>
        <taxon>unclassified sequences</taxon>
        <taxon>metagenomes</taxon>
        <taxon>ecological metagenomes</taxon>
    </lineage>
</organism>
<proteinExistence type="inferred from homology"/>
<evidence type="ECO:0000256" key="7">
    <source>
        <dbReference type="ARBA" id="ARBA00022763"/>
    </source>
</evidence>
<dbReference type="FunFam" id="3.40.50.1010:FF:000001">
    <property type="entry name" value="DNA polymerase I"/>
    <property type="match status" value="1"/>
</dbReference>
<protein>
    <recommendedName>
        <fullName evidence="2">DNA-directed DNA polymerase</fullName>
        <ecNumber evidence="2">2.7.7.7</ecNumber>
    </recommendedName>
</protein>
<keyword evidence="11" id="KW-0238">DNA-binding</keyword>
<dbReference type="SUPFAM" id="SSF56672">
    <property type="entry name" value="DNA/RNA polymerases"/>
    <property type="match status" value="1"/>
</dbReference>
<evidence type="ECO:0000256" key="10">
    <source>
        <dbReference type="ARBA" id="ARBA00022932"/>
    </source>
</evidence>
<dbReference type="InterPro" id="IPR029060">
    <property type="entry name" value="PIN-like_dom_sf"/>
</dbReference>
<dbReference type="InterPro" id="IPR001098">
    <property type="entry name" value="DNA-dir_DNA_pol_A_palm_dom"/>
</dbReference>
<dbReference type="InterPro" id="IPR018320">
    <property type="entry name" value="DNA_polymerase_1"/>
</dbReference>
<dbReference type="AlphaFoldDB" id="A0A1J5RUD6"/>
<dbReference type="GO" id="GO:0003677">
    <property type="term" value="F:DNA binding"/>
    <property type="evidence" value="ECO:0007669"/>
    <property type="project" value="UniProtKB-KW"/>
</dbReference>
<dbReference type="FunFam" id="1.10.150.20:FF:000003">
    <property type="entry name" value="DNA polymerase I"/>
    <property type="match status" value="1"/>
</dbReference>
<evidence type="ECO:0000256" key="13">
    <source>
        <dbReference type="ARBA" id="ARBA00049244"/>
    </source>
</evidence>
<comment type="catalytic activity">
    <reaction evidence="13">
        <text>DNA(n) + a 2'-deoxyribonucleoside 5'-triphosphate = DNA(n+1) + diphosphate</text>
        <dbReference type="Rhea" id="RHEA:22508"/>
        <dbReference type="Rhea" id="RHEA-COMP:17339"/>
        <dbReference type="Rhea" id="RHEA-COMP:17340"/>
        <dbReference type="ChEBI" id="CHEBI:33019"/>
        <dbReference type="ChEBI" id="CHEBI:61560"/>
        <dbReference type="ChEBI" id="CHEBI:173112"/>
        <dbReference type="EC" id="2.7.7.7"/>
    </reaction>
</comment>
<dbReference type="NCBIfam" id="TIGR00593">
    <property type="entry name" value="pola"/>
    <property type="match status" value="1"/>
</dbReference>
<dbReference type="InterPro" id="IPR036279">
    <property type="entry name" value="5-3_exonuclease_C_sf"/>
</dbReference>
<dbReference type="EC" id="2.7.7.7" evidence="2"/>
<dbReference type="GO" id="GO:0008408">
    <property type="term" value="F:3'-5' exonuclease activity"/>
    <property type="evidence" value="ECO:0007669"/>
    <property type="project" value="InterPro"/>
</dbReference>
<evidence type="ECO:0000259" key="15">
    <source>
        <dbReference type="SMART" id="SM00474"/>
    </source>
</evidence>
<dbReference type="InterPro" id="IPR002421">
    <property type="entry name" value="5-3_exonuclease"/>
</dbReference>
<dbReference type="SMART" id="SM00482">
    <property type="entry name" value="POLAc"/>
    <property type="match status" value="1"/>
</dbReference>
<keyword evidence="10" id="KW-0239">DNA-directed DNA polymerase</keyword>
<dbReference type="GO" id="GO:0006261">
    <property type="term" value="P:DNA-templated DNA replication"/>
    <property type="evidence" value="ECO:0007669"/>
    <property type="project" value="InterPro"/>
</dbReference>
<keyword evidence="3 18" id="KW-0808">Transferase</keyword>